<evidence type="ECO:0000313" key="1">
    <source>
        <dbReference type="EMBL" id="RKG93144.1"/>
    </source>
</evidence>
<dbReference type="EMBL" id="RAVZ01000013">
    <property type="protein sequence ID" value="RKG93144.1"/>
    <property type="molecule type" value="Genomic_DNA"/>
</dbReference>
<comment type="caution">
    <text evidence="1">The sequence shown here is derived from an EMBL/GenBank/DDBJ whole genome shotgun (WGS) entry which is preliminary data.</text>
</comment>
<dbReference type="RefSeq" id="WP_120539185.1">
    <property type="nucleotide sequence ID" value="NZ_RAVZ01000013.1"/>
</dbReference>
<dbReference type="OrthoDB" id="5526191at2"/>
<dbReference type="AlphaFoldDB" id="A0A3A8JLH6"/>
<proteinExistence type="predicted"/>
<evidence type="ECO:0000313" key="2">
    <source>
        <dbReference type="Proteomes" id="UP000268094"/>
    </source>
</evidence>
<sequence length="904" mass="101295">MDPKTSLPGKTHHYVPTPFPESRAFPWDELLEPTQRGLYELLSWLEAACGCSLGEGKVRDEHLSTSLLISGPRGAGKTTVLLSAVQALRDWRAFLGLKPGGRLGAETHEAVASGPEAMRRDLCTTLERIEGRVVWLEPLDLEPVPPGANLLATLLVRVRAALDAPQEGASARGGHGRWSSSILEESAEEAWGKLDHLIRDASFMWEDSASTTDTRARAEQQIKAAEIYANFQQRFAGAMENVAKTLSLPRFGTARGEQVILVLPIDNVDRSIEHLHNIVKLTRMVASPRLWFVLAAGHQEFQLFMERSFQKELILSGQAGIGAVGQDETLSIARRQSATTLRRALPPSYRINLGPVDPYKAWDFRPLGVEAEDGAQTLGGLLEQLRLPCAPTREKTQVLTSFADLINLAPRLSDTVKTTYRLATRDGRDAPLRKVILTPAGKLALHLPARTLQDLWHAARRELWSTRASSEEPSVADGERTVRVVTEMLRNAIDESDLPAWASQQLNNRILRYDEKGLIFLDLTGKPVRRSKRTTLSDVLEWPHAGRPGNGAAKTEQRLLLSELHLRHFHDVVLMLSDLDRPGHSVPLPGNVTGWFMLLHDALMLFEPPRVLNLDVTPFEMSPELVVTMHELWVEAAPHEPLVQVECWWSLPTWKTFVEFAIFTAQWKAFLKRTADGFFKVDNMKDSRMKVGSHHRFIQAAWVENICSVSGRKLGGWDWGDARDRGVEAVILEQERASALEPYEQRVRGTVAKLVEDIRTNSVGSDRLWTARVWLQNALPLLVLPEFAPAPALSELLRWQSGEAGENEDWDELVAYWEHHGPRLTRLREQMVRAAVGRSGASEALRRHLGTDGGQLTGLYYDWLDAVVRTWFRVMDQEGDHLELEALRRVSPVQDLQADPGHGH</sequence>
<accession>A0A3A8JLH6</accession>
<protein>
    <submittedName>
        <fullName evidence="1">Uncharacterized protein</fullName>
    </submittedName>
</protein>
<gene>
    <name evidence="1" type="ORF">D7V88_03635</name>
</gene>
<organism evidence="1 2">
    <name type="scientific">Corallococcus terminator</name>
    <dbReference type="NCBI Taxonomy" id="2316733"/>
    <lineage>
        <taxon>Bacteria</taxon>
        <taxon>Pseudomonadati</taxon>
        <taxon>Myxococcota</taxon>
        <taxon>Myxococcia</taxon>
        <taxon>Myxococcales</taxon>
        <taxon>Cystobacterineae</taxon>
        <taxon>Myxococcaceae</taxon>
        <taxon>Corallococcus</taxon>
    </lineage>
</organism>
<reference evidence="2" key="1">
    <citation type="submission" date="2018-09" db="EMBL/GenBank/DDBJ databases">
        <authorList>
            <person name="Livingstone P.G."/>
            <person name="Whitworth D.E."/>
        </authorList>
    </citation>
    <scope>NUCLEOTIDE SEQUENCE [LARGE SCALE GENOMIC DNA]</scope>
    <source>
        <strain evidence="2">CA054A</strain>
    </source>
</reference>
<name>A0A3A8JLH6_9BACT</name>
<dbReference type="Proteomes" id="UP000268094">
    <property type="component" value="Unassembled WGS sequence"/>
</dbReference>
<keyword evidence="2" id="KW-1185">Reference proteome</keyword>